<feature type="transmembrane region" description="Helical" evidence="1">
    <location>
        <begin position="15"/>
        <end position="38"/>
    </location>
</feature>
<comment type="caution">
    <text evidence="2">The sequence shown here is derived from an EMBL/GenBank/DDBJ whole genome shotgun (WGS) entry which is preliminary data.</text>
</comment>
<accession>A0ABT3QEW2</accession>
<protein>
    <recommendedName>
        <fullName evidence="4">NADH:quinone oxidoreductase/Mrp antiporter membrane subunit domain-containing protein</fullName>
    </recommendedName>
</protein>
<feature type="transmembrane region" description="Helical" evidence="1">
    <location>
        <begin position="148"/>
        <end position="172"/>
    </location>
</feature>
<keyword evidence="1" id="KW-0812">Transmembrane</keyword>
<keyword evidence="3" id="KW-1185">Reference proteome</keyword>
<feature type="transmembrane region" description="Helical" evidence="1">
    <location>
        <begin position="114"/>
        <end position="136"/>
    </location>
</feature>
<evidence type="ECO:0000313" key="2">
    <source>
        <dbReference type="EMBL" id="MCX2563815.1"/>
    </source>
</evidence>
<feature type="transmembrane region" description="Helical" evidence="1">
    <location>
        <begin position="50"/>
        <end position="70"/>
    </location>
</feature>
<feature type="transmembrane region" description="Helical" evidence="1">
    <location>
        <begin position="238"/>
        <end position="259"/>
    </location>
</feature>
<dbReference type="RefSeq" id="WP_173559613.1">
    <property type="nucleotide sequence ID" value="NZ_JAPIUZ010000003.1"/>
</dbReference>
<feature type="transmembrane region" description="Helical" evidence="1">
    <location>
        <begin position="321"/>
        <end position="348"/>
    </location>
</feature>
<feature type="transmembrane region" description="Helical" evidence="1">
    <location>
        <begin position="271"/>
        <end position="290"/>
    </location>
</feature>
<name>A0ABT3QEW2_9PROT</name>
<feature type="transmembrane region" description="Helical" evidence="1">
    <location>
        <begin position="407"/>
        <end position="430"/>
    </location>
</feature>
<keyword evidence="1" id="KW-0472">Membrane</keyword>
<evidence type="ECO:0000313" key="3">
    <source>
        <dbReference type="Proteomes" id="UP001301152"/>
    </source>
</evidence>
<feature type="transmembrane region" description="Helical" evidence="1">
    <location>
        <begin position="205"/>
        <end position="226"/>
    </location>
</feature>
<keyword evidence="1" id="KW-1133">Transmembrane helix</keyword>
<feature type="transmembrane region" description="Helical" evidence="1">
    <location>
        <begin position="90"/>
        <end position="107"/>
    </location>
</feature>
<evidence type="ECO:0000256" key="1">
    <source>
        <dbReference type="SAM" id="Phobius"/>
    </source>
</evidence>
<dbReference type="Proteomes" id="UP001301152">
    <property type="component" value="Unassembled WGS sequence"/>
</dbReference>
<gene>
    <name evidence="2" type="ORF">OQ497_07590</name>
</gene>
<organism evidence="2 3">
    <name type="scientific">Acetobacter thailandicus</name>
    <dbReference type="NCBI Taxonomy" id="1502842"/>
    <lineage>
        <taxon>Bacteria</taxon>
        <taxon>Pseudomonadati</taxon>
        <taxon>Pseudomonadota</taxon>
        <taxon>Alphaproteobacteria</taxon>
        <taxon>Acetobacterales</taxon>
        <taxon>Acetobacteraceae</taxon>
        <taxon>Acetobacter</taxon>
    </lineage>
</organism>
<feature type="transmembrane region" description="Helical" evidence="1">
    <location>
        <begin position="461"/>
        <end position="483"/>
    </location>
</feature>
<sequence>MVSCQICFGGKTIPVSFFLCGLLICLAGCGIVTVLPAARFGRAEPWRAEILVAFWVLTGLLSAVGTVLRIEGELSWCPVFGMDGPVLPMMVLLSFTGGVSGSGRYGVACVLSGFAFLALSPLIFGLLVGTALILLVRKGWIGLCLPVAVVPATVPVDSLLFTPALCVMVLLLGKATSVQTGPSALLPGATGLFLLGRLLTESGVLPSVCQFFLLCCGCGVALSGSMQALRRSSSAGQLMSGLVTSGFGLLVVILVLAFGTTLEGGEQFRTAALLAAGAPFLSALVLLWLCQDTKDASPEQEEGASSLILPSRLKGRYAQGIMACALLFLSGLPPLGSFSVLWCFIGAAEQAARAVPPLQALAVIVLTVITSCVMVINILALLRLVLAVVRSRSAQEDKDIAQSIFTLLPALVCVAAAAVVAFFPGGWLAFADNLLAGTFERPFLWSKSITVWFISSSESYTPLYCVMALLLCAGCLQMFSTLFKISPLPQAQFQASFWQQGAPFIQAEKKELNSISPVPSDRQFNAQVDTFLGWQTYKVSVHTGWQKCVAAVSPLWQFVLRFCAVCEAQSGVLVLLFLGAGLFLGLFAG</sequence>
<proteinExistence type="predicted"/>
<feature type="transmembrane region" description="Helical" evidence="1">
    <location>
        <begin position="570"/>
        <end position="588"/>
    </location>
</feature>
<dbReference type="EMBL" id="JAPIUZ010000003">
    <property type="protein sequence ID" value="MCX2563815.1"/>
    <property type="molecule type" value="Genomic_DNA"/>
</dbReference>
<reference evidence="2 3" key="1">
    <citation type="submission" date="2022-11" db="EMBL/GenBank/DDBJ databases">
        <title>Genome sequencing of Acetobacter type strain.</title>
        <authorList>
            <person name="Heo J."/>
            <person name="Lee D."/>
            <person name="Han B.-H."/>
            <person name="Hong S.-B."/>
            <person name="Kwon S.-W."/>
        </authorList>
    </citation>
    <scope>NUCLEOTIDE SEQUENCE [LARGE SCALE GENOMIC DNA]</scope>
    <source>
        <strain evidence="2 3">KACC 21253</strain>
    </source>
</reference>
<evidence type="ECO:0008006" key="4">
    <source>
        <dbReference type="Google" id="ProtNLM"/>
    </source>
</evidence>
<feature type="transmembrane region" description="Helical" evidence="1">
    <location>
        <begin position="184"/>
        <end position="199"/>
    </location>
</feature>
<feature type="transmembrane region" description="Helical" evidence="1">
    <location>
        <begin position="360"/>
        <end position="386"/>
    </location>
</feature>